<feature type="transmembrane region" description="Helical" evidence="1">
    <location>
        <begin position="49"/>
        <end position="73"/>
    </location>
</feature>
<evidence type="ECO:0000313" key="3">
    <source>
        <dbReference type="Proteomes" id="UP000678499"/>
    </source>
</evidence>
<dbReference type="Proteomes" id="UP000678499">
    <property type="component" value="Unassembled WGS sequence"/>
</dbReference>
<keyword evidence="1" id="KW-1133">Transmembrane helix</keyword>
<keyword evidence="1" id="KW-0472">Membrane</keyword>
<evidence type="ECO:0000256" key="1">
    <source>
        <dbReference type="SAM" id="Phobius"/>
    </source>
</evidence>
<dbReference type="AlphaFoldDB" id="A0A7R9GI88"/>
<gene>
    <name evidence="2" type="ORF">NMOB1V02_LOCUS9024</name>
</gene>
<sequence>MSAETLDVENPGEPEQGNSLDGYMSFKSEDTEIHFPGSNQRSMLTPASFLTVAFASILILVSMLCMGLLLGYLKCGNHHAFTKAQEKIPAEIDIFKYVSEDTTTPRTTSSTTTLTTTHHLVTSVTADFAEIPEKATTSVEIHGNPILETTTSKSDYLLEDEGETQATFLVPILSTSVTSTPVP</sequence>
<keyword evidence="1" id="KW-0812">Transmembrane</keyword>
<name>A0A7R9GI88_9CRUS</name>
<dbReference type="EMBL" id="OA884863">
    <property type="protein sequence ID" value="CAD7281377.1"/>
    <property type="molecule type" value="Genomic_DNA"/>
</dbReference>
<reference evidence="2" key="1">
    <citation type="submission" date="2020-11" db="EMBL/GenBank/DDBJ databases">
        <authorList>
            <person name="Tran Van P."/>
        </authorList>
    </citation>
    <scope>NUCLEOTIDE SEQUENCE</scope>
</reference>
<accession>A0A7R9GI88</accession>
<organism evidence="2">
    <name type="scientific">Notodromas monacha</name>
    <dbReference type="NCBI Taxonomy" id="399045"/>
    <lineage>
        <taxon>Eukaryota</taxon>
        <taxon>Metazoa</taxon>
        <taxon>Ecdysozoa</taxon>
        <taxon>Arthropoda</taxon>
        <taxon>Crustacea</taxon>
        <taxon>Oligostraca</taxon>
        <taxon>Ostracoda</taxon>
        <taxon>Podocopa</taxon>
        <taxon>Podocopida</taxon>
        <taxon>Cypridocopina</taxon>
        <taxon>Cypridoidea</taxon>
        <taxon>Cyprididae</taxon>
        <taxon>Notodromas</taxon>
    </lineage>
</organism>
<keyword evidence="3" id="KW-1185">Reference proteome</keyword>
<protein>
    <submittedName>
        <fullName evidence="2">Uncharacterized protein</fullName>
    </submittedName>
</protein>
<evidence type="ECO:0000313" key="2">
    <source>
        <dbReference type="EMBL" id="CAD7281377.1"/>
    </source>
</evidence>
<proteinExistence type="predicted"/>
<dbReference type="EMBL" id="CAJPEX010002826">
    <property type="protein sequence ID" value="CAG0921529.1"/>
    <property type="molecule type" value="Genomic_DNA"/>
</dbReference>